<dbReference type="InterPro" id="IPR011162">
    <property type="entry name" value="MHC_I/II-like_Ag-recog"/>
</dbReference>
<dbReference type="InterPro" id="IPR003597">
    <property type="entry name" value="Ig_C1-set"/>
</dbReference>
<keyword evidence="2 7" id="KW-0812">Transmembrane</keyword>
<evidence type="ECO:0000256" key="1">
    <source>
        <dbReference type="ARBA" id="ARBA00004479"/>
    </source>
</evidence>
<dbReference type="Gene3D" id="2.60.40.10">
    <property type="entry name" value="Immunoglobulins"/>
    <property type="match status" value="1"/>
</dbReference>
<dbReference type="EMBL" id="JAPFRF010000156">
    <property type="protein sequence ID" value="KAJ7302043.1"/>
    <property type="molecule type" value="Genomic_DNA"/>
</dbReference>
<reference evidence="10" key="1">
    <citation type="journal article" date="2023" name="DNA Res.">
        <title>Chromosome-level genome assembly of Phrynocephalus forsythii using third-generation DNA sequencing and Hi-C analysis.</title>
        <authorList>
            <person name="Qi Y."/>
            <person name="Zhao W."/>
            <person name="Zhao Y."/>
            <person name="Niu C."/>
            <person name="Cao S."/>
            <person name="Zhang Y."/>
        </authorList>
    </citation>
    <scope>NUCLEOTIDE SEQUENCE</scope>
    <source>
        <tissue evidence="10">Muscle</tissue>
    </source>
</reference>
<dbReference type="Gene3D" id="3.10.320.10">
    <property type="entry name" value="Class II Histocompatibility Antigen, M Beta Chain, Chain B, domain 1"/>
    <property type="match status" value="1"/>
</dbReference>
<sequence>MKQRERAPRVGDAFVQLDFFQESFPSGKEAGEEAFEFNAEEIFHVDWGQKRDVWRLEDFQDFVRGDVQGAPGNLAILKTNLEILMKRSGRKMEPNMLNITWLKNGQVVSKGMQETGFLPSQDWTFCKFSYLPFIPEEGDLCACQVDHWGLRESLTKPLDVKRPTPISEMPEDVVCGLGLVFGIFGIVAGSILFSKAWKMNEPTNHRRGAI</sequence>
<evidence type="ECO:0000313" key="11">
    <source>
        <dbReference type="Proteomes" id="UP001142489"/>
    </source>
</evidence>
<dbReference type="SUPFAM" id="SSF54452">
    <property type="entry name" value="MHC antigen-recognition domain"/>
    <property type="match status" value="1"/>
</dbReference>
<keyword evidence="4 7" id="KW-1133">Transmembrane helix</keyword>
<evidence type="ECO:0000256" key="2">
    <source>
        <dbReference type="ARBA" id="ARBA00022692"/>
    </source>
</evidence>
<dbReference type="OrthoDB" id="9048227at2759"/>
<accession>A0A9Q0X784</accession>
<proteinExistence type="predicted"/>
<dbReference type="PANTHER" id="PTHR19944:SF86">
    <property type="entry name" value="HLA CLASS II HISTOCOMPATIBILITY ANTIGEN, DR ALPHA CHAIN"/>
    <property type="match status" value="1"/>
</dbReference>
<feature type="domain" description="MHC class II alpha chain N-terminal" evidence="9">
    <location>
        <begin position="14"/>
        <end position="95"/>
    </location>
</feature>
<dbReference type="InterPro" id="IPR014745">
    <property type="entry name" value="MHC_II_a/b_N"/>
</dbReference>
<evidence type="ECO:0000256" key="5">
    <source>
        <dbReference type="ARBA" id="ARBA00023157"/>
    </source>
</evidence>
<evidence type="ECO:0008006" key="12">
    <source>
        <dbReference type="Google" id="ProtNLM"/>
    </source>
</evidence>
<gene>
    <name evidence="10" type="ORF">JRQ81_000006</name>
</gene>
<keyword evidence="5" id="KW-1015">Disulfide bond</keyword>
<dbReference type="SUPFAM" id="SSF48726">
    <property type="entry name" value="Immunoglobulin"/>
    <property type="match status" value="1"/>
</dbReference>
<evidence type="ECO:0000259" key="9">
    <source>
        <dbReference type="SMART" id="SM00920"/>
    </source>
</evidence>
<dbReference type="InterPro" id="IPR001003">
    <property type="entry name" value="MHC_II_a_N"/>
</dbReference>
<evidence type="ECO:0000256" key="6">
    <source>
        <dbReference type="ARBA" id="ARBA00023180"/>
    </source>
</evidence>
<dbReference type="SMART" id="SM00920">
    <property type="entry name" value="MHC_II_alpha"/>
    <property type="match status" value="1"/>
</dbReference>
<dbReference type="SMART" id="SM00407">
    <property type="entry name" value="IGc1"/>
    <property type="match status" value="1"/>
</dbReference>
<evidence type="ECO:0000256" key="4">
    <source>
        <dbReference type="ARBA" id="ARBA00022989"/>
    </source>
</evidence>
<evidence type="ECO:0000256" key="7">
    <source>
        <dbReference type="SAM" id="Phobius"/>
    </source>
</evidence>
<keyword evidence="7" id="KW-0472">Membrane</keyword>
<feature type="domain" description="Immunoglobulin C1-set" evidence="8">
    <location>
        <begin position="94"/>
        <end position="153"/>
    </location>
</feature>
<organism evidence="10 11">
    <name type="scientific">Phrynocephalus forsythii</name>
    <dbReference type="NCBI Taxonomy" id="171643"/>
    <lineage>
        <taxon>Eukaryota</taxon>
        <taxon>Metazoa</taxon>
        <taxon>Chordata</taxon>
        <taxon>Craniata</taxon>
        <taxon>Vertebrata</taxon>
        <taxon>Euteleostomi</taxon>
        <taxon>Lepidosauria</taxon>
        <taxon>Squamata</taxon>
        <taxon>Bifurcata</taxon>
        <taxon>Unidentata</taxon>
        <taxon>Episquamata</taxon>
        <taxon>Toxicofera</taxon>
        <taxon>Iguania</taxon>
        <taxon>Acrodonta</taxon>
        <taxon>Agamidae</taxon>
        <taxon>Agaminae</taxon>
        <taxon>Phrynocephalus</taxon>
    </lineage>
</organism>
<dbReference type="Pfam" id="PF00993">
    <property type="entry name" value="MHC_II_alpha"/>
    <property type="match status" value="1"/>
</dbReference>
<dbReference type="GO" id="GO:0006955">
    <property type="term" value="P:immune response"/>
    <property type="evidence" value="ECO:0007669"/>
    <property type="project" value="InterPro"/>
</dbReference>
<dbReference type="GO" id="GO:0042613">
    <property type="term" value="C:MHC class II protein complex"/>
    <property type="evidence" value="ECO:0007669"/>
    <property type="project" value="InterPro"/>
</dbReference>
<comment type="subcellular location">
    <subcellularLocation>
        <location evidence="1">Membrane</location>
        <topology evidence="1">Single-pass type I membrane protein</topology>
    </subcellularLocation>
</comment>
<dbReference type="Pfam" id="PF07654">
    <property type="entry name" value="C1-set"/>
    <property type="match status" value="1"/>
</dbReference>
<dbReference type="GO" id="GO:0019882">
    <property type="term" value="P:antigen processing and presentation"/>
    <property type="evidence" value="ECO:0007669"/>
    <property type="project" value="InterPro"/>
</dbReference>
<keyword evidence="3" id="KW-0732">Signal</keyword>
<keyword evidence="11" id="KW-1185">Reference proteome</keyword>
<evidence type="ECO:0000256" key="3">
    <source>
        <dbReference type="ARBA" id="ARBA00022729"/>
    </source>
</evidence>
<keyword evidence="6" id="KW-0325">Glycoprotein</keyword>
<dbReference type="InterPro" id="IPR050160">
    <property type="entry name" value="MHC/Immunoglobulin"/>
</dbReference>
<feature type="transmembrane region" description="Helical" evidence="7">
    <location>
        <begin position="173"/>
        <end position="193"/>
    </location>
</feature>
<comment type="caution">
    <text evidence="10">The sequence shown here is derived from an EMBL/GenBank/DDBJ whole genome shotgun (WGS) entry which is preliminary data.</text>
</comment>
<dbReference type="InterPro" id="IPR013783">
    <property type="entry name" value="Ig-like_fold"/>
</dbReference>
<dbReference type="AlphaFoldDB" id="A0A9Q0X784"/>
<dbReference type="PANTHER" id="PTHR19944">
    <property type="entry name" value="MHC CLASS II-RELATED"/>
    <property type="match status" value="1"/>
</dbReference>
<name>A0A9Q0X784_9SAUR</name>
<protein>
    <recommendedName>
        <fullName evidence="12">MHC class II antigen alpha chain</fullName>
    </recommendedName>
</protein>
<dbReference type="Proteomes" id="UP001142489">
    <property type="component" value="Unassembled WGS sequence"/>
</dbReference>
<evidence type="ECO:0000259" key="8">
    <source>
        <dbReference type="SMART" id="SM00407"/>
    </source>
</evidence>
<evidence type="ECO:0000313" key="10">
    <source>
        <dbReference type="EMBL" id="KAJ7302043.1"/>
    </source>
</evidence>
<dbReference type="InterPro" id="IPR036179">
    <property type="entry name" value="Ig-like_dom_sf"/>
</dbReference>